<evidence type="ECO:0000256" key="3">
    <source>
        <dbReference type="ARBA" id="ARBA00023128"/>
    </source>
</evidence>
<comment type="subcellular location">
    <subcellularLocation>
        <location evidence="1">Mitochondrion</location>
    </subcellularLocation>
</comment>
<dbReference type="SMART" id="SM00584">
    <property type="entry name" value="TLDc"/>
    <property type="match status" value="1"/>
</dbReference>
<dbReference type="PROSITE" id="PS51886">
    <property type="entry name" value="TLDC"/>
    <property type="match status" value="1"/>
</dbReference>
<comment type="caution">
    <text evidence="6">The sequence shown here is derived from an EMBL/GenBank/DDBJ whole genome shotgun (WGS) entry which is preliminary data.</text>
</comment>
<keyword evidence="7" id="KW-1185">Reference proteome</keyword>
<accession>A0A9P8AGP0</accession>
<keyword evidence="3" id="KW-0496">Mitochondrion</keyword>
<comment type="similarity">
    <text evidence="2">Belongs to the OXR1 family.</text>
</comment>
<evidence type="ECO:0000259" key="5">
    <source>
        <dbReference type="PROSITE" id="PS51886"/>
    </source>
</evidence>
<dbReference type="PANTHER" id="PTHR23354:SF62">
    <property type="entry name" value="MUSTARD, ISOFORM V"/>
    <property type="match status" value="1"/>
</dbReference>
<evidence type="ECO:0000313" key="6">
    <source>
        <dbReference type="EMBL" id="KAG7191274.1"/>
    </source>
</evidence>
<dbReference type="OrthoDB" id="26679at2759"/>
<evidence type="ECO:0000256" key="1">
    <source>
        <dbReference type="ARBA" id="ARBA00004173"/>
    </source>
</evidence>
<dbReference type="Pfam" id="PF07534">
    <property type="entry name" value="TLD"/>
    <property type="match status" value="3"/>
</dbReference>
<dbReference type="RefSeq" id="XP_043046829.1">
    <property type="nucleotide sequence ID" value="XM_043194315.1"/>
</dbReference>
<dbReference type="GeneID" id="66116986"/>
<evidence type="ECO:0000256" key="2">
    <source>
        <dbReference type="ARBA" id="ARBA00009540"/>
    </source>
</evidence>
<feature type="domain" description="TLDc" evidence="5">
    <location>
        <begin position="53"/>
        <end position="331"/>
    </location>
</feature>
<evidence type="ECO:0000256" key="4">
    <source>
        <dbReference type="ARBA" id="ARBA00040604"/>
    </source>
</evidence>
<evidence type="ECO:0000313" key="7">
    <source>
        <dbReference type="Proteomes" id="UP000790833"/>
    </source>
</evidence>
<dbReference type="InterPro" id="IPR006571">
    <property type="entry name" value="TLDc_dom"/>
</dbReference>
<dbReference type="AlphaFoldDB" id="A0A9P8AGP0"/>
<reference evidence="6" key="1">
    <citation type="submission" date="2021-03" db="EMBL/GenBank/DDBJ databases">
        <authorList>
            <person name="Palmer J.M."/>
        </authorList>
    </citation>
    <scope>NUCLEOTIDE SEQUENCE</scope>
    <source>
        <strain evidence="6">ARV_011</strain>
    </source>
</reference>
<dbReference type="GO" id="GO:0005739">
    <property type="term" value="C:mitochondrion"/>
    <property type="evidence" value="ECO:0007669"/>
    <property type="project" value="UniProtKB-SubCell"/>
</dbReference>
<name>A0A9P8AGP0_9ASCO</name>
<dbReference type="PANTHER" id="PTHR23354">
    <property type="entry name" value="NUCLEOLAR PROTEIN 7/ESTROGEN RECEPTOR COACTIVATOR-RELATED"/>
    <property type="match status" value="1"/>
</dbReference>
<protein>
    <recommendedName>
        <fullName evidence="4">Oxidation resistance protein 1</fullName>
    </recommendedName>
</protein>
<gene>
    <name evidence="6" type="primary">OXR1</name>
    <name evidence="6" type="ORF">KQ657_003612</name>
</gene>
<proteinExistence type="inferred from homology"/>
<dbReference type="EMBL" id="JAHMUF010000037">
    <property type="protein sequence ID" value="KAG7191274.1"/>
    <property type="molecule type" value="Genomic_DNA"/>
</dbReference>
<dbReference type="GO" id="GO:0006979">
    <property type="term" value="P:response to oxidative stress"/>
    <property type="evidence" value="ECO:0007669"/>
    <property type="project" value="TreeGrafter"/>
</dbReference>
<dbReference type="Proteomes" id="UP000790833">
    <property type="component" value="Unassembled WGS sequence"/>
</dbReference>
<sequence>MSILRRIFRQGEEESDQKQILTSRSIRSNSSRESLPPLSRLTLVGYRKSTRHRITDTDLAGEIRNLLPPRLQLYDEWSLVYSLEQHGVSLNTLYHNCDPKYDPFKGTRTTEKGFAESIVTRAVGSQILHEKKRPQGYVMVVQDEHRSIFGCFLSEPLKQVDHKRYYGNGECFLWKCENVEHMTHSLEKSIEISEKEMAKNSTHPRPEEDSRDVELPTNITTASDITTIEDDIHKHPQNQHIPVEDCDHSYCRRFKAFMYTGINDNIIYSNSEYIAIGSSNGQNGLWIDKLLYNGVSYPCETFGNEILNESGTSERKWGKFKIMALEIWRIG</sequence>
<organism evidence="6 7">
    <name type="scientific">Scheffersomyces spartinae</name>
    <dbReference type="NCBI Taxonomy" id="45513"/>
    <lineage>
        <taxon>Eukaryota</taxon>
        <taxon>Fungi</taxon>
        <taxon>Dikarya</taxon>
        <taxon>Ascomycota</taxon>
        <taxon>Saccharomycotina</taxon>
        <taxon>Pichiomycetes</taxon>
        <taxon>Debaryomycetaceae</taxon>
        <taxon>Scheffersomyces</taxon>
    </lineage>
</organism>
<dbReference type="GO" id="GO:0005634">
    <property type="term" value="C:nucleus"/>
    <property type="evidence" value="ECO:0007669"/>
    <property type="project" value="TreeGrafter"/>
</dbReference>